<comment type="caution">
    <text evidence="4">The sequence shown here is derived from an EMBL/GenBank/DDBJ whole genome shotgun (WGS) entry which is preliminary data.</text>
</comment>
<dbReference type="PROSITE" id="PS50158">
    <property type="entry name" value="ZF_CCHC"/>
    <property type="match status" value="1"/>
</dbReference>
<feature type="compositionally biased region" description="Polar residues" evidence="2">
    <location>
        <begin position="162"/>
        <end position="172"/>
    </location>
</feature>
<evidence type="ECO:0000259" key="3">
    <source>
        <dbReference type="PROSITE" id="PS50158"/>
    </source>
</evidence>
<dbReference type="InterPro" id="IPR036875">
    <property type="entry name" value="Znf_CCHC_sf"/>
</dbReference>
<dbReference type="Proteomes" id="UP001552299">
    <property type="component" value="Unassembled WGS sequence"/>
</dbReference>
<evidence type="ECO:0000256" key="2">
    <source>
        <dbReference type="SAM" id="MobiDB-lite"/>
    </source>
</evidence>
<dbReference type="AlphaFoldDB" id="A0ABD0VPI7"/>
<feature type="domain" description="CCHC-type" evidence="3">
    <location>
        <begin position="210"/>
        <end position="224"/>
    </location>
</feature>
<feature type="compositionally biased region" description="Pro residues" evidence="2">
    <location>
        <begin position="181"/>
        <end position="190"/>
    </location>
</feature>
<dbReference type="Pfam" id="PF03732">
    <property type="entry name" value="Retrotrans_gag"/>
    <property type="match status" value="1"/>
</dbReference>
<dbReference type="Pfam" id="PF00098">
    <property type="entry name" value="zf-CCHC"/>
    <property type="match status" value="1"/>
</dbReference>
<dbReference type="PANTHER" id="PTHR35046">
    <property type="entry name" value="ZINC KNUCKLE (CCHC-TYPE) FAMILY PROTEIN"/>
    <property type="match status" value="1"/>
</dbReference>
<evidence type="ECO:0000313" key="4">
    <source>
        <dbReference type="EMBL" id="KAL0926660.1"/>
    </source>
</evidence>
<name>A0ABD0VPI7_DENTH</name>
<gene>
    <name evidence="4" type="ORF">M5K25_002901</name>
</gene>
<accession>A0ABD0VPI7</accession>
<evidence type="ECO:0000256" key="1">
    <source>
        <dbReference type="PROSITE-ProRule" id="PRU00047"/>
    </source>
</evidence>
<dbReference type="PANTHER" id="PTHR35046:SF9">
    <property type="entry name" value="RNA-DIRECTED DNA POLYMERASE"/>
    <property type="match status" value="1"/>
</dbReference>
<dbReference type="SUPFAM" id="SSF57756">
    <property type="entry name" value="Retrovirus zinc finger-like domains"/>
    <property type="match status" value="1"/>
</dbReference>
<feature type="region of interest" description="Disordered" evidence="2">
    <location>
        <begin position="144"/>
        <end position="207"/>
    </location>
</feature>
<evidence type="ECO:0000313" key="5">
    <source>
        <dbReference type="Proteomes" id="UP001552299"/>
    </source>
</evidence>
<dbReference type="Gene3D" id="4.10.60.10">
    <property type="entry name" value="Zinc finger, CCHC-type"/>
    <property type="match status" value="1"/>
</dbReference>
<dbReference type="GO" id="GO:0008270">
    <property type="term" value="F:zinc ion binding"/>
    <property type="evidence" value="ECO:0007669"/>
    <property type="project" value="UniProtKB-KW"/>
</dbReference>
<proteinExistence type="predicted"/>
<keyword evidence="1" id="KW-0863">Zinc-finger</keyword>
<protein>
    <recommendedName>
        <fullName evidence="3">CCHC-type domain-containing protein</fullName>
    </recommendedName>
</protein>
<dbReference type="InterPro" id="IPR001878">
    <property type="entry name" value="Znf_CCHC"/>
</dbReference>
<keyword evidence="1" id="KW-0479">Metal-binding</keyword>
<keyword evidence="5" id="KW-1185">Reference proteome</keyword>
<organism evidence="4 5">
    <name type="scientific">Dendrobium thyrsiflorum</name>
    <name type="common">Pinecone-like raceme dendrobium</name>
    <name type="synonym">Orchid</name>
    <dbReference type="NCBI Taxonomy" id="117978"/>
    <lineage>
        <taxon>Eukaryota</taxon>
        <taxon>Viridiplantae</taxon>
        <taxon>Streptophyta</taxon>
        <taxon>Embryophyta</taxon>
        <taxon>Tracheophyta</taxon>
        <taxon>Spermatophyta</taxon>
        <taxon>Magnoliopsida</taxon>
        <taxon>Liliopsida</taxon>
        <taxon>Asparagales</taxon>
        <taxon>Orchidaceae</taxon>
        <taxon>Epidendroideae</taxon>
        <taxon>Malaxideae</taxon>
        <taxon>Dendrobiinae</taxon>
        <taxon>Dendrobium</taxon>
    </lineage>
</organism>
<reference evidence="4 5" key="1">
    <citation type="journal article" date="2024" name="Plant Biotechnol. J.">
        <title>Dendrobium thyrsiflorum genome and its molecular insights into genes involved in important horticultural traits.</title>
        <authorList>
            <person name="Chen B."/>
            <person name="Wang J.Y."/>
            <person name="Zheng P.J."/>
            <person name="Li K.L."/>
            <person name="Liang Y.M."/>
            <person name="Chen X.F."/>
            <person name="Zhang C."/>
            <person name="Zhao X."/>
            <person name="He X."/>
            <person name="Zhang G.Q."/>
            <person name="Liu Z.J."/>
            <person name="Xu Q."/>
        </authorList>
    </citation>
    <scope>NUCLEOTIDE SEQUENCE [LARGE SCALE GENOMIC DNA]</scope>
    <source>
        <strain evidence="4">GZMU011</strain>
    </source>
</reference>
<dbReference type="InterPro" id="IPR005162">
    <property type="entry name" value="Retrotrans_gag_dom"/>
</dbReference>
<keyword evidence="1" id="KW-0862">Zinc</keyword>
<sequence>MDSLFKWYNISEARKVRFAEMKLIGRASQFWSNLESLRESRNEYPITDWSSMKRELKQKYLPPSYFPRLLDRWNRLTQGSKPVKDYIASFDDYLIRCKGETSTTPAQILSMFRTGLREDLRNELFARNVTTLENAYSLVLDLEESRSQHPSRHHDSKPSYRPSGSSNPNTSAPRPISGNPTRPPGPPAPRPDFRNKPPTPDNTRSNPGTKCFRCQGYGHIASQCSSPYKVTIIEEVTEEEYEPEGDQVHRVEDDGDFFDDEDDTAVVHCIQKLNTNTNCVVRAKEEPKPSPPKLKKGLNLVSAKVLESDIMQGAPLYALDFGNQILALHAESKSESALFYGSESKKLFSLNVLDFCSFFLQRIQVDSYGYCLLYCIRLSVFPFMLSKTPFPPTCER</sequence>
<dbReference type="EMBL" id="JANQDX010000003">
    <property type="protein sequence ID" value="KAL0926660.1"/>
    <property type="molecule type" value="Genomic_DNA"/>
</dbReference>
<dbReference type="SMART" id="SM00343">
    <property type="entry name" value="ZnF_C2HC"/>
    <property type="match status" value="1"/>
</dbReference>